<dbReference type="Proteomes" id="UP000571554">
    <property type="component" value="Unassembled WGS sequence"/>
</dbReference>
<gene>
    <name evidence="1" type="ORF">F4827_004477</name>
</gene>
<organism evidence="1 2">
    <name type="scientific">Paraburkholderia bannensis</name>
    <dbReference type="NCBI Taxonomy" id="765414"/>
    <lineage>
        <taxon>Bacteria</taxon>
        <taxon>Pseudomonadati</taxon>
        <taxon>Pseudomonadota</taxon>
        <taxon>Betaproteobacteria</taxon>
        <taxon>Burkholderiales</taxon>
        <taxon>Burkholderiaceae</taxon>
        <taxon>Paraburkholderia</taxon>
    </lineage>
</organism>
<accession>A0A7W9U082</accession>
<dbReference type="AlphaFoldDB" id="A0A7W9U082"/>
<reference evidence="1 2" key="1">
    <citation type="submission" date="2020-08" db="EMBL/GenBank/DDBJ databases">
        <title>Above-ground endophytic microbial communities from plants in different locations in the United States.</title>
        <authorList>
            <person name="Frank C."/>
        </authorList>
    </citation>
    <scope>NUCLEOTIDE SEQUENCE [LARGE SCALE GENOMIC DNA]</scope>
    <source>
        <strain evidence="1 2">WP4_2_2</strain>
    </source>
</reference>
<evidence type="ECO:0000313" key="2">
    <source>
        <dbReference type="Proteomes" id="UP000571554"/>
    </source>
</evidence>
<evidence type="ECO:0000313" key="1">
    <source>
        <dbReference type="EMBL" id="MBB6104618.1"/>
    </source>
</evidence>
<comment type="caution">
    <text evidence="1">The sequence shown here is derived from an EMBL/GenBank/DDBJ whole genome shotgun (WGS) entry which is preliminary data.</text>
</comment>
<sequence>MLFRSQRGEDGKGLAKHRCFARPLFLSPHFWARIESFSLTIERGETQFLRDVKIF</sequence>
<name>A0A7W9U082_9BURK</name>
<protein>
    <submittedName>
        <fullName evidence="1">Uncharacterized protein</fullName>
    </submittedName>
</protein>
<proteinExistence type="predicted"/>
<dbReference type="EMBL" id="JACHBW010000013">
    <property type="protein sequence ID" value="MBB6104618.1"/>
    <property type="molecule type" value="Genomic_DNA"/>
</dbReference>
<keyword evidence="2" id="KW-1185">Reference proteome</keyword>